<protein>
    <submittedName>
        <fullName evidence="2">Protein of uncharacterized function (DUF1408)</fullName>
    </submittedName>
</protein>
<keyword evidence="3" id="KW-1185">Reference proteome</keyword>
<dbReference type="EMBL" id="UGSJ01000001">
    <property type="protein sequence ID" value="SUA89714.1"/>
    <property type="molecule type" value="Genomic_DNA"/>
</dbReference>
<gene>
    <name evidence="2" type="ORF">NCTC13159_01182</name>
    <name evidence="1" type="ORF">RO07_15245</name>
</gene>
<dbReference type="KEGG" id="ppul:RO07_15245"/>
<dbReference type="Proteomes" id="UP000254589">
    <property type="component" value="Unassembled WGS sequence"/>
</dbReference>
<dbReference type="AlphaFoldDB" id="A0AAJ4ZAE5"/>
<name>A0AAJ4ZAE5_PANPU</name>
<evidence type="ECO:0000313" key="3">
    <source>
        <dbReference type="Proteomes" id="UP000035086"/>
    </source>
</evidence>
<dbReference type="EMBL" id="CP010310">
    <property type="protein sequence ID" value="AJC21505.1"/>
    <property type="molecule type" value="Genomic_DNA"/>
</dbReference>
<sequence length="391" mass="42125">MPPPAKIRRQETGASDRKAKITGDMVRECATLGPKRMKATGGLDGLARRNNVSFGALRVYLRPDGTLTPRGEDRLNPGRKARITNDMLRQWAALGKAEIRAAGGLEGLARQHNVSVVALTAYLRADGSLTQRGEDRLDPNEKVEITNDMLRQWAALGPAGLEAAGGIDGLARRNHVSVAALRLYLRADGTLRQHGKDRLDPDEKVEITNDMLRQWAALGPAGLEAAGGINELASRNNVSVAALRTYLRADGTLTQRGEDRLYPEGKVEITADMLRQCAALGPAGIEAAGGLDGLARRNNVSVALLRGVIRADGSLTQRGENRLCGKVKITDDMLRQWAGLGKAEIRVAGGLEGLARRDNVSIVALGKYIYADGTLTLKGKQRLRKAGMWPV</sequence>
<proteinExistence type="predicted"/>
<evidence type="ECO:0000313" key="1">
    <source>
        <dbReference type="EMBL" id="AJC21505.1"/>
    </source>
</evidence>
<reference evidence="3" key="1">
    <citation type="submission" date="2014-12" db="EMBL/GenBank/DDBJ databases">
        <title>Complete Genome Sequencing of Pandoraea pulmonicola DSM 16583.</title>
        <authorList>
            <person name="Chan K.-G."/>
        </authorList>
    </citation>
    <scope>NUCLEOTIDE SEQUENCE [LARGE SCALE GENOMIC DNA]</scope>
    <source>
        <strain evidence="3">DSM 16583</strain>
    </source>
</reference>
<evidence type="ECO:0000313" key="2">
    <source>
        <dbReference type="EMBL" id="SUA89714.1"/>
    </source>
</evidence>
<reference evidence="1" key="2">
    <citation type="submission" date="2016-11" db="EMBL/GenBank/DDBJ databases">
        <title>Complete Genome Sequencing of Pandoraea pulmonicola DSM 16583.</title>
        <authorList>
            <person name="Chan K.-G."/>
        </authorList>
    </citation>
    <scope>NUCLEOTIDE SEQUENCE</scope>
    <source>
        <strain evidence="1">DSM 16583</strain>
    </source>
</reference>
<accession>A0AAJ4ZAE5</accession>
<evidence type="ECO:0000313" key="4">
    <source>
        <dbReference type="Proteomes" id="UP000254589"/>
    </source>
</evidence>
<organism evidence="2 4">
    <name type="scientific">Pandoraea pulmonicola</name>
    <dbReference type="NCBI Taxonomy" id="93221"/>
    <lineage>
        <taxon>Bacteria</taxon>
        <taxon>Pseudomonadati</taxon>
        <taxon>Pseudomonadota</taxon>
        <taxon>Betaproteobacteria</taxon>
        <taxon>Burkholderiales</taxon>
        <taxon>Burkholderiaceae</taxon>
        <taxon>Pandoraea</taxon>
    </lineage>
</organism>
<dbReference type="Proteomes" id="UP000035086">
    <property type="component" value="Chromosome"/>
</dbReference>
<reference evidence="2 4" key="3">
    <citation type="submission" date="2018-06" db="EMBL/GenBank/DDBJ databases">
        <authorList>
            <consortium name="Pathogen Informatics"/>
            <person name="Doyle S."/>
        </authorList>
    </citation>
    <scope>NUCLEOTIDE SEQUENCE [LARGE SCALE GENOMIC DNA]</scope>
    <source>
        <strain evidence="2 4">NCTC13159</strain>
    </source>
</reference>